<keyword evidence="4 8" id="KW-0238">DNA-binding</keyword>
<dbReference type="AlphaFoldDB" id="A0A494Z2E7"/>
<dbReference type="OrthoDB" id="9806486at2"/>
<evidence type="ECO:0000313" key="13">
    <source>
        <dbReference type="Proteomes" id="UP000272238"/>
    </source>
</evidence>
<dbReference type="GO" id="GO:0005737">
    <property type="term" value="C:cytoplasm"/>
    <property type="evidence" value="ECO:0007669"/>
    <property type="project" value="TreeGrafter"/>
</dbReference>
<accession>A0A494Z2E7</accession>
<evidence type="ECO:0000256" key="10">
    <source>
        <dbReference type="SAM" id="Coils"/>
    </source>
</evidence>
<gene>
    <name evidence="8 12" type="primary">parC</name>
    <name evidence="12" type="ORF">D8M03_09385</name>
</gene>
<dbReference type="FunFam" id="1.10.268.10:FF:000001">
    <property type="entry name" value="DNA gyrase subunit A"/>
    <property type="match status" value="1"/>
</dbReference>
<dbReference type="RefSeq" id="WP_121214512.1">
    <property type="nucleotide sequence ID" value="NZ_RBZN01000019.1"/>
</dbReference>
<dbReference type="InterPro" id="IPR013760">
    <property type="entry name" value="Topo_IIA-like_dom_sf"/>
</dbReference>
<comment type="subunit">
    <text evidence="7 8">Heterotetramer composed of ParC and ParE.</text>
</comment>
<keyword evidence="3 8" id="KW-0799">Topoisomerase</keyword>
<evidence type="ECO:0000256" key="2">
    <source>
        <dbReference type="ARBA" id="ARBA00022475"/>
    </source>
</evidence>
<dbReference type="SMART" id="SM00434">
    <property type="entry name" value="TOP4c"/>
    <property type="match status" value="1"/>
</dbReference>
<dbReference type="GO" id="GO:0019897">
    <property type="term" value="C:extrinsic component of plasma membrane"/>
    <property type="evidence" value="ECO:0007669"/>
    <property type="project" value="UniProtKB-UniRule"/>
</dbReference>
<dbReference type="GO" id="GO:0005694">
    <property type="term" value="C:chromosome"/>
    <property type="evidence" value="ECO:0007669"/>
    <property type="project" value="InterPro"/>
</dbReference>
<dbReference type="PANTHER" id="PTHR43493:SF9">
    <property type="entry name" value="DNA TOPOISOMERASE 4 SUBUNIT A"/>
    <property type="match status" value="1"/>
</dbReference>
<feature type="site" description="Interaction with DNA" evidence="8">
    <location>
        <position position="90"/>
    </location>
</feature>
<dbReference type="GO" id="GO:0005524">
    <property type="term" value="F:ATP binding"/>
    <property type="evidence" value="ECO:0007669"/>
    <property type="project" value="InterPro"/>
</dbReference>
<feature type="domain" description="Topo IIA-type catalytic" evidence="11">
    <location>
        <begin position="33"/>
        <end position="498"/>
    </location>
</feature>
<keyword evidence="5 8" id="KW-0472">Membrane</keyword>
<dbReference type="GO" id="GO:0006265">
    <property type="term" value="P:DNA topological change"/>
    <property type="evidence" value="ECO:0007669"/>
    <property type="project" value="UniProtKB-UniRule"/>
</dbReference>
<dbReference type="InterPro" id="IPR005741">
    <property type="entry name" value="TopoIV_A_Gpos"/>
</dbReference>
<comment type="catalytic activity">
    <reaction evidence="1 8 9">
        <text>ATP-dependent breakage, passage and rejoining of double-stranded DNA.</text>
        <dbReference type="EC" id="5.6.2.2"/>
    </reaction>
</comment>
<evidence type="ECO:0000259" key="11">
    <source>
        <dbReference type="PROSITE" id="PS52040"/>
    </source>
</evidence>
<evidence type="ECO:0000256" key="8">
    <source>
        <dbReference type="HAMAP-Rule" id="MF_00937"/>
    </source>
</evidence>
<feature type="site" description="Transition state stabilizer" evidence="8">
    <location>
        <position position="120"/>
    </location>
</feature>
<dbReference type="EC" id="5.6.2.2" evidence="8"/>
<reference evidence="12 13" key="1">
    <citation type="journal article" date="2016" name="Antonie Van Leeuwenhoek">
        <title>Lysinibacillus endophyticus sp. nov., an indole-3-acetic acid producing endophytic bacterium isolated from corn root (Zea mays cv. Xinken-5).</title>
        <authorList>
            <person name="Yu J."/>
            <person name="Guan X."/>
            <person name="Liu C."/>
            <person name="Xiang W."/>
            <person name="Yu Z."/>
            <person name="Liu X."/>
            <person name="Wang G."/>
        </authorList>
    </citation>
    <scope>NUCLEOTIDE SEQUENCE [LARGE SCALE GENOMIC DNA]</scope>
    <source>
        <strain evidence="12 13">DSM 100506</strain>
    </source>
</reference>
<feature type="active site" description="O-(5'-phospho-DNA)-tyrosine intermediate" evidence="8 9">
    <location>
        <position position="121"/>
    </location>
</feature>
<dbReference type="Gene3D" id="3.90.199.10">
    <property type="entry name" value="Topoisomerase II, domain 5"/>
    <property type="match status" value="1"/>
</dbReference>
<dbReference type="Gene3D" id="3.30.1360.40">
    <property type="match status" value="1"/>
</dbReference>
<dbReference type="FunFam" id="3.90.199.10:FF:000001">
    <property type="entry name" value="DNA gyrase subunit A"/>
    <property type="match status" value="1"/>
</dbReference>
<organism evidence="12 13">
    <name type="scientific">Ureibacillus endophyticus</name>
    <dbReference type="NCBI Taxonomy" id="1978490"/>
    <lineage>
        <taxon>Bacteria</taxon>
        <taxon>Bacillati</taxon>
        <taxon>Bacillota</taxon>
        <taxon>Bacilli</taxon>
        <taxon>Bacillales</taxon>
        <taxon>Caryophanaceae</taxon>
        <taxon>Ureibacillus</taxon>
    </lineage>
</organism>
<dbReference type="FunFam" id="2.120.10.90:FF:000005">
    <property type="entry name" value="DNA topoisomerase 4 subunit A"/>
    <property type="match status" value="1"/>
</dbReference>
<evidence type="ECO:0000256" key="1">
    <source>
        <dbReference type="ARBA" id="ARBA00000185"/>
    </source>
</evidence>
<dbReference type="Gene3D" id="2.120.10.90">
    <property type="entry name" value="DNA gyrase/topoisomerase IV, subunit A, C-terminal"/>
    <property type="match status" value="1"/>
</dbReference>
<evidence type="ECO:0000256" key="7">
    <source>
        <dbReference type="ARBA" id="ARBA00063644"/>
    </source>
</evidence>
<comment type="caution">
    <text evidence="12">The sequence shown here is derived from an EMBL/GenBank/DDBJ whole genome shotgun (WGS) entry which is preliminary data.</text>
</comment>
<dbReference type="CDD" id="cd00187">
    <property type="entry name" value="TOP4c"/>
    <property type="match status" value="1"/>
</dbReference>
<dbReference type="NCBIfam" id="NF004044">
    <property type="entry name" value="PRK05561.1"/>
    <property type="match status" value="1"/>
</dbReference>
<evidence type="ECO:0000256" key="4">
    <source>
        <dbReference type="ARBA" id="ARBA00023125"/>
    </source>
</evidence>
<dbReference type="GO" id="GO:0009330">
    <property type="term" value="C:DNA topoisomerase type II (double strand cut, ATP-hydrolyzing) complex"/>
    <property type="evidence" value="ECO:0007669"/>
    <property type="project" value="TreeGrafter"/>
</dbReference>
<proteinExistence type="inferred from homology"/>
<feature type="site" description="Interaction with DNA" evidence="8">
    <location>
        <position position="77"/>
    </location>
</feature>
<evidence type="ECO:0000256" key="6">
    <source>
        <dbReference type="ARBA" id="ARBA00023235"/>
    </source>
</evidence>
<feature type="site" description="Interaction with DNA" evidence="8">
    <location>
        <position position="79"/>
    </location>
</feature>
<comment type="similarity">
    <text evidence="8">Belongs to the type II topoisomerase GyrA/ParC subunit family. ParC type 2 subfamily.</text>
</comment>
<dbReference type="Gene3D" id="1.10.268.10">
    <property type="entry name" value="Topoisomerase, domain 3"/>
    <property type="match status" value="1"/>
</dbReference>
<evidence type="ECO:0000256" key="3">
    <source>
        <dbReference type="ARBA" id="ARBA00023029"/>
    </source>
</evidence>
<dbReference type="Pfam" id="PF00521">
    <property type="entry name" value="DNA_topoisoIV"/>
    <property type="match status" value="1"/>
</dbReference>
<dbReference type="InterPro" id="IPR050220">
    <property type="entry name" value="Type_II_DNA_Topoisomerases"/>
</dbReference>
<dbReference type="HAMAP" id="MF_00937">
    <property type="entry name" value="ParC_type2"/>
    <property type="match status" value="1"/>
</dbReference>
<dbReference type="InterPro" id="IPR013757">
    <property type="entry name" value="Topo_IIA_A_a_sf"/>
</dbReference>
<dbReference type="FunFam" id="3.30.1360.40:FF:000002">
    <property type="entry name" value="DNA gyrase subunit A"/>
    <property type="match status" value="1"/>
</dbReference>
<dbReference type="GO" id="GO:0007059">
    <property type="term" value="P:chromosome segregation"/>
    <property type="evidence" value="ECO:0007669"/>
    <property type="project" value="UniProtKB-UniRule"/>
</dbReference>
<keyword evidence="10" id="KW-0175">Coiled coil</keyword>
<dbReference type="SUPFAM" id="SSF56719">
    <property type="entry name" value="Type II DNA topoisomerase"/>
    <property type="match status" value="1"/>
</dbReference>
<keyword evidence="13" id="KW-1185">Reference proteome</keyword>
<dbReference type="InterPro" id="IPR013758">
    <property type="entry name" value="Topo_IIA_A/C_ab"/>
</dbReference>
<dbReference type="NCBIfam" id="TIGR01061">
    <property type="entry name" value="parC_Gpos"/>
    <property type="match status" value="1"/>
</dbReference>
<dbReference type="Pfam" id="PF03989">
    <property type="entry name" value="DNA_gyraseA_C"/>
    <property type="match status" value="5"/>
</dbReference>
<evidence type="ECO:0000256" key="9">
    <source>
        <dbReference type="PROSITE-ProRule" id="PRU01384"/>
    </source>
</evidence>
<dbReference type="Proteomes" id="UP000272238">
    <property type="component" value="Unassembled WGS sequence"/>
</dbReference>
<evidence type="ECO:0000313" key="12">
    <source>
        <dbReference type="EMBL" id="RKQ16701.1"/>
    </source>
</evidence>
<name>A0A494Z2E7_9BACL</name>
<dbReference type="PROSITE" id="PS52040">
    <property type="entry name" value="TOPO_IIA"/>
    <property type="match status" value="1"/>
</dbReference>
<evidence type="ECO:0000256" key="5">
    <source>
        <dbReference type="ARBA" id="ARBA00023136"/>
    </source>
</evidence>
<comment type="subcellular location">
    <subcellularLocation>
        <location evidence="8">Cell membrane</location>
        <topology evidence="8">Peripheral membrane protein</topology>
    </subcellularLocation>
</comment>
<feature type="coiled-coil region" evidence="10">
    <location>
        <begin position="428"/>
        <end position="476"/>
    </location>
</feature>
<comment type="function">
    <text evidence="8">Topoisomerase IV is essential for chromosome segregation. It relaxes supercoiled DNA. Performs the decatenation events required during the replication of a circular DNA molecule.</text>
</comment>
<protein>
    <recommendedName>
        <fullName evidence="8">DNA topoisomerase 4 subunit A</fullName>
        <ecNumber evidence="8">5.6.2.2</ecNumber>
    </recommendedName>
    <alternativeName>
        <fullName evidence="8">Topoisomerase IV subunit A</fullName>
    </alternativeName>
</protein>
<feature type="site" description="Interaction with DNA" evidence="8">
    <location>
        <position position="96"/>
    </location>
</feature>
<keyword evidence="6 8" id="KW-0413">Isomerase</keyword>
<dbReference type="GO" id="GO:0034335">
    <property type="term" value="F:DNA negative supercoiling activity"/>
    <property type="evidence" value="ECO:0007669"/>
    <property type="project" value="UniProtKB-ARBA"/>
</dbReference>
<dbReference type="InterPro" id="IPR006691">
    <property type="entry name" value="GyrA/parC_rep"/>
</dbReference>
<dbReference type="InterPro" id="IPR035516">
    <property type="entry name" value="Gyrase/topoIV_suA_C"/>
</dbReference>
<keyword evidence="2 8" id="KW-1003">Cell membrane</keyword>
<dbReference type="SUPFAM" id="SSF101904">
    <property type="entry name" value="GyrA/ParC C-terminal domain-like"/>
    <property type="match status" value="1"/>
</dbReference>
<dbReference type="EMBL" id="RBZN01000019">
    <property type="protein sequence ID" value="RKQ16701.1"/>
    <property type="molecule type" value="Genomic_DNA"/>
</dbReference>
<feature type="site" description="Interaction with DNA" evidence="8">
    <location>
        <position position="41"/>
    </location>
</feature>
<sequence length="813" mass="91505">MTSAEVFQELPLEEVMGDRFGRYSKYIIQDRALPDARDGLKPVQRRILYAMFNDGNTNDKPFRKSAKTVGNVIGNFHPHGDSSVYDAMVRLSQDWKMRHMLIEMHGNNGSVDGDPPAAMRYTEARLSSIAAEMLRDITKRTVDFVPNFDDQDIEPTVLPSRFPNLLVNGSTGISAGYATDIPPHNLTEALDAVLMRLDNSNCTVDELMTVLKGPDFPTGGIIQGIDGIKKAYETGKGKIIVRAKAEIEPIKGGKEQIVITELPFEVNKANLVKKIDEQRVDKRLEGIADIRDESDRTGLRIVIELKKDVQAQGILNYLYKSTELQVNYNFNMIAIHNRRPTMMTLPLLLDSYIAHQKDVVTKRSKYDLQKANDRLHIVEGLMKAISILDEVIATIRASKNKSDAKQNIETQFGFTEIQSEAIVSLQLYRLTNTDITELKAEKEELEKSIAKLSDILANEKQLIKVIKSELADIRKRFAEPRRSVIEAEIEEIKLTLDVLVPSEEVVVTVTKDGYVKRTSTRSHAASNGQDFAMKESDYLLFEQTLNTQHFILLFTNKGNYIYQPVHELPDIRWKDLGQHISSIVPIDKDEEIIEVIGVEKFDQDNLFILTATKEGQIKRSKLSDYAVTRYSKPIRTMNLKDNDEMVHASLINADTDKELLLTSYLSYSIRFDLEELPVTGVKTGGVKGMNLKEGDSLAVVNALVTGEEDVIVVTHRGAIKRMNLSEIEKSSRAKRGVVILKELKSNPHRIYTVKVVTPNDTVLLETEKRVQEQVRVADLSKADRYSNGSLKIDITNDGNLSVVKIISSSNNES</sequence>
<dbReference type="InterPro" id="IPR002205">
    <property type="entry name" value="Topo_IIA_dom_A"/>
</dbReference>
<dbReference type="GO" id="GO:0003677">
    <property type="term" value="F:DNA binding"/>
    <property type="evidence" value="ECO:0007669"/>
    <property type="project" value="UniProtKB-UniRule"/>
</dbReference>
<dbReference type="PANTHER" id="PTHR43493">
    <property type="entry name" value="DNA GYRASE/TOPOISOMERASE SUBUNIT A"/>
    <property type="match status" value="1"/>
</dbReference>